<reference evidence="1 2" key="1">
    <citation type="submission" date="2019-06" db="EMBL/GenBank/DDBJ databases">
        <title>Flavobacterium sp. MaA-Y11 from geoumgang.</title>
        <authorList>
            <person name="Jeong S."/>
        </authorList>
    </citation>
    <scope>NUCLEOTIDE SEQUENCE [LARGE SCALE GENOMIC DNA]</scope>
    <source>
        <strain evidence="1 2">MaA-Y11</strain>
    </source>
</reference>
<reference evidence="1 2" key="2">
    <citation type="submission" date="2019-06" db="EMBL/GenBank/DDBJ databases">
        <authorList>
            <person name="Seo Y."/>
        </authorList>
    </citation>
    <scope>NUCLEOTIDE SEQUENCE [LARGE SCALE GENOMIC DNA]</scope>
    <source>
        <strain evidence="1 2">MaA-Y11</strain>
    </source>
</reference>
<name>A0A501QDU8_9FLAO</name>
<dbReference type="OrthoDB" id="9931293at2"/>
<comment type="caution">
    <text evidence="1">The sequence shown here is derived from an EMBL/GenBank/DDBJ whole genome shotgun (WGS) entry which is preliminary data.</text>
</comment>
<accession>A0A501QDU8</accession>
<protein>
    <submittedName>
        <fullName evidence="1">Uncharacterized protein</fullName>
    </submittedName>
</protein>
<dbReference type="RefSeq" id="WP_140000033.1">
    <property type="nucleotide sequence ID" value="NZ_VFJE01000052.1"/>
</dbReference>
<organism evidence="1 2">
    <name type="scientific">Flavobacterium microcysteis</name>
    <dbReference type="NCBI Taxonomy" id="2596891"/>
    <lineage>
        <taxon>Bacteria</taxon>
        <taxon>Pseudomonadati</taxon>
        <taxon>Bacteroidota</taxon>
        <taxon>Flavobacteriia</taxon>
        <taxon>Flavobacteriales</taxon>
        <taxon>Flavobacteriaceae</taxon>
        <taxon>Flavobacterium</taxon>
    </lineage>
</organism>
<dbReference type="AlphaFoldDB" id="A0A501QDU8"/>
<gene>
    <name evidence="1" type="ORF">FJA49_06440</name>
</gene>
<sequence>MKSYYPIILLFIPYYMMSQDRAIRAVDSCKTISDNKVLVFNKENSDFSLKFNDETSYITIFFGKDDNDVQFKRIRLSELNPADLKDKEYALAHNFIYDIVYKGYSIHRTSLGCDSEISDELEYYIDIMKDLKKGKLISPITAIEIAKKNGFDRVLSCELEDDPRWKGPGFYEENEKKWKVTWTLKTKSKLDVGLDVIKLNAKNGKVLDKYIEFPID</sequence>
<dbReference type="EMBL" id="VFJE01000052">
    <property type="protein sequence ID" value="TPD70572.1"/>
    <property type="molecule type" value="Genomic_DNA"/>
</dbReference>
<keyword evidence="2" id="KW-1185">Reference proteome</keyword>
<evidence type="ECO:0000313" key="1">
    <source>
        <dbReference type="EMBL" id="TPD70572.1"/>
    </source>
</evidence>
<dbReference type="Proteomes" id="UP000319175">
    <property type="component" value="Unassembled WGS sequence"/>
</dbReference>
<evidence type="ECO:0000313" key="2">
    <source>
        <dbReference type="Proteomes" id="UP000319175"/>
    </source>
</evidence>
<proteinExistence type="predicted"/>